<dbReference type="InterPro" id="IPR023753">
    <property type="entry name" value="FAD/NAD-binding_dom"/>
</dbReference>
<dbReference type="PIRSF" id="PIRSF000350">
    <property type="entry name" value="Mercury_reductase_MerA"/>
    <property type="match status" value="1"/>
</dbReference>
<dbReference type="InterPro" id="IPR050151">
    <property type="entry name" value="Class-I_Pyr_Nuc-Dis_Oxidored"/>
</dbReference>
<feature type="binding site" evidence="12">
    <location>
        <position position="315"/>
    </location>
    <ligand>
        <name>FAD</name>
        <dbReference type="ChEBI" id="CHEBI:57692"/>
    </ligand>
</feature>
<evidence type="ECO:0000256" key="6">
    <source>
        <dbReference type="ARBA" id="ARBA00023002"/>
    </source>
</evidence>
<evidence type="ECO:0000256" key="8">
    <source>
        <dbReference type="ARBA" id="ARBA00023157"/>
    </source>
</evidence>
<dbReference type="Gene3D" id="3.30.390.30">
    <property type="match status" value="1"/>
</dbReference>
<comment type="miscellaneous">
    <text evidence="14">The active site is a redox-active disulfide bond.</text>
</comment>
<dbReference type="FunFam" id="3.30.390.30:FF:000001">
    <property type="entry name" value="Dihydrolipoyl dehydrogenase"/>
    <property type="match status" value="1"/>
</dbReference>
<dbReference type="PANTHER" id="PTHR22912">
    <property type="entry name" value="DISULFIDE OXIDOREDUCTASE"/>
    <property type="match status" value="1"/>
</dbReference>
<dbReference type="InterPro" id="IPR001100">
    <property type="entry name" value="Pyr_nuc-diS_OxRdtase"/>
</dbReference>
<feature type="binding site" evidence="12">
    <location>
        <begin position="321"/>
        <end position="324"/>
    </location>
    <ligand>
        <name>FAD</name>
        <dbReference type="ChEBI" id="CHEBI:57692"/>
    </ligand>
</feature>
<feature type="domain" description="FAD/NAD(P)-binding" evidence="16">
    <location>
        <begin position="4"/>
        <end position="330"/>
    </location>
</feature>
<evidence type="ECO:0000256" key="5">
    <source>
        <dbReference type="ARBA" id="ARBA00022827"/>
    </source>
</evidence>
<keyword evidence="12" id="KW-0547">Nucleotide-binding</keyword>
<dbReference type="PRINTS" id="PR00411">
    <property type="entry name" value="PNDRDTASEI"/>
</dbReference>
<dbReference type="EC" id="1.8.1.4" evidence="2 14"/>
<reference evidence="18" key="1">
    <citation type="submission" date="2018-05" db="EMBL/GenBank/DDBJ databases">
        <title>Complete Genome Sequence of Methylobacterium sp. 17SD2-17.</title>
        <authorList>
            <person name="Srinivasan S."/>
        </authorList>
    </citation>
    <scope>NUCLEOTIDE SEQUENCE [LARGE SCALE GENOMIC DNA]</scope>
    <source>
        <strain evidence="18">17SD2-17</strain>
    </source>
</reference>
<feature type="disulfide bond" description="Redox-active" evidence="13">
    <location>
        <begin position="42"/>
        <end position="47"/>
    </location>
</feature>
<dbReference type="GO" id="GO:0004148">
    <property type="term" value="F:dihydrolipoyl dehydrogenase (NADH) activity"/>
    <property type="evidence" value="ECO:0007669"/>
    <property type="project" value="UniProtKB-EC"/>
</dbReference>
<evidence type="ECO:0000256" key="2">
    <source>
        <dbReference type="ARBA" id="ARBA00012608"/>
    </source>
</evidence>
<dbReference type="Pfam" id="PF07992">
    <property type="entry name" value="Pyr_redox_2"/>
    <property type="match status" value="1"/>
</dbReference>
<dbReference type="Proteomes" id="UP000245926">
    <property type="component" value="Chromosome"/>
</dbReference>
<dbReference type="SUPFAM" id="SSF55424">
    <property type="entry name" value="FAD/NAD-linked reductases, dimerisation (C-terminal) domain"/>
    <property type="match status" value="1"/>
</dbReference>
<evidence type="ECO:0000259" key="15">
    <source>
        <dbReference type="Pfam" id="PF02852"/>
    </source>
</evidence>
<keyword evidence="8" id="KW-1015">Disulfide bond</keyword>
<evidence type="ECO:0000256" key="13">
    <source>
        <dbReference type="PIRSR" id="PIRSR000350-4"/>
    </source>
</evidence>
<dbReference type="InterPro" id="IPR006258">
    <property type="entry name" value="Lipoamide_DH"/>
</dbReference>
<name>A0A2U8W716_9HYPH</name>
<dbReference type="AlphaFoldDB" id="A0A2U8W716"/>
<gene>
    <name evidence="17" type="ORF">DK389_12430</name>
</gene>
<evidence type="ECO:0000256" key="10">
    <source>
        <dbReference type="ARBA" id="ARBA00049187"/>
    </source>
</evidence>
<dbReference type="Gene3D" id="3.50.50.60">
    <property type="entry name" value="FAD/NAD(P)-binding domain"/>
    <property type="match status" value="2"/>
</dbReference>
<evidence type="ECO:0000259" key="16">
    <source>
        <dbReference type="Pfam" id="PF07992"/>
    </source>
</evidence>
<keyword evidence="7 12" id="KW-0520">NAD</keyword>
<feature type="binding site" evidence="12">
    <location>
        <position position="274"/>
    </location>
    <ligand>
        <name>NAD(+)</name>
        <dbReference type="ChEBI" id="CHEBI:57540"/>
    </ligand>
</feature>
<dbReference type="InterPro" id="IPR004099">
    <property type="entry name" value="Pyr_nucl-diS_OxRdtase_dimer"/>
</dbReference>
<dbReference type="EMBL" id="CP029550">
    <property type="protein sequence ID" value="AWN41182.1"/>
    <property type="molecule type" value="Genomic_DNA"/>
</dbReference>
<evidence type="ECO:0000313" key="18">
    <source>
        <dbReference type="Proteomes" id="UP000245926"/>
    </source>
</evidence>
<organism evidence="17 18">
    <name type="scientific">Methylobacterium durans</name>
    <dbReference type="NCBI Taxonomy" id="2202825"/>
    <lineage>
        <taxon>Bacteria</taxon>
        <taxon>Pseudomonadati</taxon>
        <taxon>Pseudomonadota</taxon>
        <taxon>Alphaproteobacteria</taxon>
        <taxon>Hyphomicrobiales</taxon>
        <taxon>Methylobacteriaceae</taxon>
        <taxon>Methylobacterium</taxon>
    </lineage>
</organism>
<feature type="binding site" evidence="12">
    <location>
        <begin position="144"/>
        <end position="146"/>
    </location>
    <ligand>
        <name>FAD</name>
        <dbReference type="ChEBI" id="CHEBI:57692"/>
    </ligand>
</feature>
<feature type="active site" description="Proton acceptor" evidence="11">
    <location>
        <position position="447"/>
    </location>
</feature>
<keyword evidence="9 14" id="KW-0676">Redox-active center</keyword>
<dbReference type="GO" id="GO:0050660">
    <property type="term" value="F:flavin adenine dinucleotide binding"/>
    <property type="evidence" value="ECO:0007669"/>
    <property type="project" value="InterPro"/>
</dbReference>
<dbReference type="PANTHER" id="PTHR22912:SF151">
    <property type="entry name" value="DIHYDROLIPOYL DEHYDROGENASE, MITOCHONDRIAL"/>
    <property type="match status" value="1"/>
</dbReference>
<proteinExistence type="inferred from homology"/>
<feature type="binding site" evidence="12">
    <location>
        <position position="51"/>
    </location>
    <ligand>
        <name>FAD</name>
        <dbReference type="ChEBI" id="CHEBI:57692"/>
    </ligand>
</feature>
<evidence type="ECO:0000256" key="11">
    <source>
        <dbReference type="PIRSR" id="PIRSR000350-2"/>
    </source>
</evidence>
<comment type="similarity">
    <text evidence="1 14">Belongs to the class-I pyridine nucleotide-disulfide oxidoreductase family.</text>
</comment>
<protein>
    <recommendedName>
        <fullName evidence="3 14">Dihydrolipoyl dehydrogenase</fullName>
        <ecNumber evidence="2 14">1.8.1.4</ecNumber>
    </recommendedName>
</protein>
<feature type="domain" description="Pyridine nucleotide-disulphide oxidoreductase dimerisation" evidence="15">
    <location>
        <begin position="349"/>
        <end position="458"/>
    </location>
</feature>
<dbReference type="InterPro" id="IPR016156">
    <property type="entry name" value="FAD/NAD-linked_Rdtase_dimer_sf"/>
</dbReference>
<evidence type="ECO:0000256" key="4">
    <source>
        <dbReference type="ARBA" id="ARBA00022630"/>
    </source>
</evidence>
<comment type="cofactor">
    <cofactor evidence="12 14">
        <name>FAD</name>
        <dbReference type="ChEBI" id="CHEBI:57692"/>
    </cofactor>
    <text evidence="12 14">Binds 1 FAD per subunit.</text>
</comment>
<keyword evidence="6 14" id="KW-0560">Oxidoreductase</keyword>
<feature type="binding site" evidence="12">
    <location>
        <begin position="181"/>
        <end position="188"/>
    </location>
    <ligand>
        <name>NAD(+)</name>
        <dbReference type="ChEBI" id="CHEBI:57540"/>
    </ligand>
</feature>
<dbReference type="PRINTS" id="PR00368">
    <property type="entry name" value="FADPNR"/>
</dbReference>
<dbReference type="SUPFAM" id="SSF51905">
    <property type="entry name" value="FAD/NAD(P)-binding domain"/>
    <property type="match status" value="1"/>
</dbReference>
<feature type="binding site" evidence="12">
    <location>
        <position position="115"/>
    </location>
    <ligand>
        <name>FAD</name>
        <dbReference type="ChEBI" id="CHEBI:57692"/>
    </ligand>
</feature>
<keyword evidence="4 14" id="KW-0285">Flavoprotein</keyword>
<dbReference type="InterPro" id="IPR036188">
    <property type="entry name" value="FAD/NAD-bd_sf"/>
</dbReference>
<evidence type="ECO:0000256" key="14">
    <source>
        <dbReference type="RuleBase" id="RU003692"/>
    </source>
</evidence>
<keyword evidence="5 12" id="KW-0274">FAD</keyword>
<keyword evidence="18" id="KW-1185">Reference proteome</keyword>
<dbReference type="PROSITE" id="PS00076">
    <property type="entry name" value="PYRIDINE_REDOX_1"/>
    <property type="match status" value="1"/>
</dbReference>
<dbReference type="KEGG" id="mets:DK389_12430"/>
<accession>A0A2U8W716</accession>
<dbReference type="GO" id="GO:0005737">
    <property type="term" value="C:cytoplasm"/>
    <property type="evidence" value="ECO:0007669"/>
    <property type="project" value="UniProtKB-ARBA"/>
</dbReference>
<dbReference type="InterPro" id="IPR012999">
    <property type="entry name" value="Pyr_OxRdtase_I_AS"/>
</dbReference>
<evidence type="ECO:0000256" key="3">
    <source>
        <dbReference type="ARBA" id="ARBA00016961"/>
    </source>
</evidence>
<feature type="binding site" evidence="12">
    <location>
        <position position="204"/>
    </location>
    <ligand>
        <name>NAD(+)</name>
        <dbReference type="ChEBI" id="CHEBI:57540"/>
    </ligand>
</feature>
<dbReference type="RefSeq" id="WP_109889956.1">
    <property type="nucleotide sequence ID" value="NZ_CP029550.1"/>
</dbReference>
<dbReference type="NCBIfam" id="TIGR01350">
    <property type="entry name" value="lipoamide_DH"/>
    <property type="match status" value="1"/>
</dbReference>
<evidence type="ECO:0000256" key="7">
    <source>
        <dbReference type="ARBA" id="ARBA00023027"/>
    </source>
</evidence>
<dbReference type="Pfam" id="PF02852">
    <property type="entry name" value="Pyr_redox_dim"/>
    <property type="match status" value="1"/>
</dbReference>
<evidence type="ECO:0000256" key="12">
    <source>
        <dbReference type="PIRSR" id="PIRSR000350-3"/>
    </source>
</evidence>
<dbReference type="OrthoDB" id="9776382at2"/>
<evidence type="ECO:0000313" key="17">
    <source>
        <dbReference type="EMBL" id="AWN41182.1"/>
    </source>
</evidence>
<evidence type="ECO:0000256" key="1">
    <source>
        <dbReference type="ARBA" id="ARBA00007532"/>
    </source>
</evidence>
<evidence type="ECO:0000256" key="9">
    <source>
        <dbReference type="ARBA" id="ARBA00023284"/>
    </source>
</evidence>
<dbReference type="FunFam" id="3.50.50.60:FF:000001">
    <property type="entry name" value="Dihydrolipoyl dehydrogenase, mitochondrial"/>
    <property type="match status" value="1"/>
</dbReference>
<dbReference type="GO" id="GO:0006103">
    <property type="term" value="P:2-oxoglutarate metabolic process"/>
    <property type="evidence" value="ECO:0007669"/>
    <property type="project" value="TreeGrafter"/>
</dbReference>
<sequence length="468" mass="48576">MSSYDLVVIGTGPGGYVCAIRAAQLGLKTAVVEKRATHGGTCLNVGCIPSKALLHASEAFQEAGKHFADLGVIVGEPKLDLTKMMAFKDEGVAGNTKGVEFLLKKNGVDTYHGTGRLAGAGRVEVIAEDGGNQLLETKNVVIATGSDVAKLPGVSIDERVVVSSTGALELESVPKKLVVIGAGVIGLELGSVWRRLGSEVVVVEYLDRVLPGMDGEVGKQFQRILGKQGITFKLSAKVTGVEVGKKGGATVTVEPAAGGEAEKIQADVVLVAIGRVPFTDGLGLETVGVQTDNKGRIQTDSQYATNVTGIYAIGDVIAGPMLAHKAEDEGVAVAEILAGQSGHVNYGVIPNVVYTFPEVASVGRTEEELKKEGIRYNAGKFPFTANGRAKVNHTTDGFVKILADADTDRVLGVHIVGADAGNLIAEVAVAMEFGASAEDVARTCHAHPTLTEAVKEAALAVGKRALHI</sequence>
<comment type="catalytic activity">
    <reaction evidence="10 14">
        <text>N(6)-[(R)-dihydrolipoyl]-L-lysyl-[protein] + NAD(+) = N(6)-[(R)-lipoyl]-L-lysyl-[protein] + NADH + H(+)</text>
        <dbReference type="Rhea" id="RHEA:15045"/>
        <dbReference type="Rhea" id="RHEA-COMP:10474"/>
        <dbReference type="Rhea" id="RHEA-COMP:10475"/>
        <dbReference type="ChEBI" id="CHEBI:15378"/>
        <dbReference type="ChEBI" id="CHEBI:57540"/>
        <dbReference type="ChEBI" id="CHEBI:57945"/>
        <dbReference type="ChEBI" id="CHEBI:83099"/>
        <dbReference type="ChEBI" id="CHEBI:83100"/>
        <dbReference type="EC" id="1.8.1.4"/>
    </reaction>
</comment>